<accession>A0A1G6K2H2</accession>
<dbReference type="Pfam" id="PF13649">
    <property type="entry name" value="Methyltransf_25"/>
    <property type="match status" value="1"/>
</dbReference>
<proteinExistence type="predicted"/>
<feature type="domain" description="Methyltransferase" evidence="1">
    <location>
        <begin position="49"/>
        <end position="145"/>
    </location>
</feature>
<protein>
    <submittedName>
        <fullName evidence="2">Phospholipid N-methyltransferase</fullName>
    </submittedName>
</protein>
<dbReference type="EMBL" id="FMZA01000005">
    <property type="protein sequence ID" value="SDC25200.1"/>
    <property type="molecule type" value="Genomic_DNA"/>
</dbReference>
<dbReference type="SUPFAM" id="SSF53335">
    <property type="entry name" value="S-adenosyl-L-methionine-dependent methyltransferases"/>
    <property type="match status" value="1"/>
</dbReference>
<name>A0A1G6K2H2_9BACL</name>
<dbReference type="RefSeq" id="WP_091567162.1">
    <property type="nucleotide sequence ID" value="NZ_FMZA01000005.1"/>
</dbReference>
<evidence type="ECO:0000259" key="1">
    <source>
        <dbReference type="Pfam" id="PF13649"/>
    </source>
</evidence>
<evidence type="ECO:0000313" key="3">
    <source>
        <dbReference type="Proteomes" id="UP000199387"/>
    </source>
</evidence>
<dbReference type="SMR" id="A0A1G6K2H2"/>
<dbReference type="STRING" id="1236220.SAMN04488112_10539"/>
<dbReference type="GO" id="GO:0032259">
    <property type="term" value="P:methylation"/>
    <property type="evidence" value="ECO:0007669"/>
    <property type="project" value="UniProtKB-KW"/>
</dbReference>
<dbReference type="Proteomes" id="UP000199387">
    <property type="component" value="Unassembled WGS sequence"/>
</dbReference>
<dbReference type="OrthoDB" id="9805585at2"/>
<evidence type="ECO:0000313" key="2">
    <source>
        <dbReference type="EMBL" id="SDC25200.1"/>
    </source>
</evidence>
<dbReference type="InterPro" id="IPR041698">
    <property type="entry name" value="Methyltransf_25"/>
</dbReference>
<dbReference type="InterPro" id="IPR029063">
    <property type="entry name" value="SAM-dependent_MTases_sf"/>
</dbReference>
<keyword evidence="2" id="KW-0489">Methyltransferase</keyword>
<organism evidence="2 3">
    <name type="scientific">Melghirimyces thermohalophilus</name>
    <dbReference type="NCBI Taxonomy" id="1236220"/>
    <lineage>
        <taxon>Bacteria</taxon>
        <taxon>Bacillati</taxon>
        <taxon>Bacillota</taxon>
        <taxon>Bacilli</taxon>
        <taxon>Bacillales</taxon>
        <taxon>Thermoactinomycetaceae</taxon>
        <taxon>Melghirimyces</taxon>
    </lineage>
</organism>
<dbReference type="GO" id="GO:0008168">
    <property type="term" value="F:methyltransferase activity"/>
    <property type="evidence" value="ECO:0007669"/>
    <property type="project" value="UniProtKB-KW"/>
</dbReference>
<dbReference type="CDD" id="cd02440">
    <property type="entry name" value="AdoMet_MTases"/>
    <property type="match status" value="1"/>
</dbReference>
<dbReference type="Gene3D" id="3.40.50.150">
    <property type="entry name" value="Vaccinia Virus protein VP39"/>
    <property type="match status" value="1"/>
</dbReference>
<dbReference type="AlphaFoldDB" id="A0A1G6K2H2"/>
<reference evidence="2 3" key="1">
    <citation type="submission" date="2016-10" db="EMBL/GenBank/DDBJ databases">
        <authorList>
            <person name="de Groot N.N."/>
        </authorList>
    </citation>
    <scope>NUCLEOTIDE SEQUENCE [LARGE SCALE GENOMIC DNA]</scope>
    <source>
        <strain evidence="2 3">DSM 45514</strain>
    </source>
</reference>
<sequence>MNNRLTEQRLFLSKFLQSPRNIGSVLPSSRFLVQRMLQPVNWQQIETLVELGAGTGVLTRELERRVRPDCQVAIFERDPELRSHLAQQFPRFRHYAKAEELNIARQSWAPNQVDCILSSLPFTNFPPDQRSRILEEIFRSLKTGGTFVTYQYSLQLKRELSQYFRLRHLYFVPLNIPCAFVYVCQK</sequence>
<keyword evidence="3" id="KW-1185">Reference proteome</keyword>
<keyword evidence="2" id="KW-0808">Transferase</keyword>
<gene>
    <name evidence="2" type="ORF">SAMN04488112_10539</name>
</gene>